<dbReference type="Pfam" id="PF13715">
    <property type="entry name" value="CarbopepD_reg_2"/>
    <property type="match status" value="1"/>
</dbReference>
<organism evidence="9 10">
    <name type="scientific">Xanthocytophaga flava</name>
    <dbReference type="NCBI Taxonomy" id="3048013"/>
    <lineage>
        <taxon>Bacteria</taxon>
        <taxon>Pseudomonadati</taxon>
        <taxon>Bacteroidota</taxon>
        <taxon>Cytophagia</taxon>
        <taxon>Cytophagales</taxon>
        <taxon>Rhodocytophagaceae</taxon>
        <taxon>Xanthocytophaga</taxon>
    </lineage>
</organism>
<keyword evidence="4 7" id="KW-0812">Transmembrane</keyword>
<dbReference type="Pfam" id="PF07715">
    <property type="entry name" value="Plug"/>
    <property type="match status" value="1"/>
</dbReference>
<evidence type="ECO:0000256" key="3">
    <source>
        <dbReference type="ARBA" id="ARBA00022452"/>
    </source>
</evidence>
<protein>
    <submittedName>
        <fullName evidence="9">TonB-dependent receptor</fullName>
    </submittedName>
</protein>
<dbReference type="FunFam" id="2.60.40.1120:FF:000003">
    <property type="entry name" value="Outer membrane protein Omp121"/>
    <property type="match status" value="1"/>
</dbReference>
<accession>A0AAE3QRM0</accession>
<dbReference type="PROSITE" id="PS52016">
    <property type="entry name" value="TONB_DEPENDENT_REC_3"/>
    <property type="match status" value="1"/>
</dbReference>
<dbReference type="InterPro" id="IPR039426">
    <property type="entry name" value="TonB-dep_rcpt-like"/>
</dbReference>
<dbReference type="AlphaFoldDB" id="A0AAE3QRM0"/>
<evidence type="ECO:0000259" key="8">
    <source>
        <dbReference type="Pfam" id="PF07715"/>
    </source>
</evidence>
<dbReference type="InterPro" id="IPR037066">
    <property type="entry name" value="Plug_dom_sf"/>
</dbReference>
<dbReference type="SUPFAM" id="SSF56935">
    <property type="entry name" value="Porins"/>
    <property type="match status" value="1"/>
</dbReference>
<name>A0AAE3QRM0_9BACT</name>
<sequence length="1205" mass="132734">MRQVIRYFGVVLLLTTTPAIRVSSQTIALVNEAMSETSLDQQKMIPLIDVLNDIEAKYQIDISYNVGLLKDKMVDGKLLQRSASSVEDRLRKILSPLHLTFERLEGKDFVIYEKIDQKGAIRKITGKTALESPLLVSASGNTGIQISSIQQTLQEMAIPIKGKVTSTAGESLPGVSVTIKGSTQGTVTDADGGFQLSVPDETAVLVFSYIGYLTQEVAVRGNSNWTIALAEDVKSLGEVVVVGYGTQKKRDVIGSIATVNGDDIKLKSTASFDSGLQGMAAGVSVQTNSGVPGSPTVIKIRGVGSINSSTDPLWIIDGMPVYSSPGGLGRSDGTTGQSPMSLINPNDIENIQILKDAAATAIYGSRASNGVIIVTTKTGKKGQGNTTFNYSTGFSTLTRTPQDIGYANTSQWFQIMDEMYKNSGKTFTMNDYYRNSPYAFTQLTREQAMAINTNWYDELFQTGRFSDYNLSSSRGFDKGSFYLSGNYREDKGVQNNNSLKRISLRTNIDFSPIDNFTIGAKLSFAYTNNNRMQNTSYRGGSSPNGGLNSITTTALPWFPVRELDNPNRYFNAYSGSNPAAFADLANLKDNLEQYRALGGFFLNYQLPFIKGLSVRSEVSVDLIQSNNIFWQSRDIRLDGSQKPSSYGYEEAITYRSVNYNVYGTYDKVFGLHSLNIVAGTEAQRSSQYSRSLSGQGLIGKYQEIGSPTSMLSMWGGMNGERYLLAYFGRANYKYKDRYLVGLSARRDGTSAFTPKYRWGTFLALSAGWILSEENFMSFLGGNTFLKLRGSYGETGNQNVVGGLDVINYNSTFKYGSNDILGVNGTMPINIPVGNLTWETTQSGDIGIDYGLLNNRINGSVAYYHRYIKGMLLPSPVPASSGVTPPGSFPGNVYDESSNTVWSNIGDMLNAGWEFEVHSTNIDKGGFRWTTDFNISFNKNTIKKLTPEADKTGKGIINGATVSRKGHKRQEWYVADYAGVDPATGVPMIYVVDKSLYESTGETKRLKNEVGQDSLTYGTKTNIANNKFYQNGKSADPTYYGGITNTFQYKGFDLSFMFSFSGGNYILDYDRQMATVPGETKTFLTDIINNSWRQPGDQAKYPQLRYGNTYIINGEAVSDFGDEWQNHNREMYKGDYIRLRNVQLGYTLPASVVKTIHMQGLRVYVSGSNLWTSTKYPGFDPEGAGYVYTATIPQLKTFILGLSARF</sequence>
<dbReference type="NCBIfam" id="TIGR04057">
    <property type="entry name" value="SusC_RagA_signa"/>
    <property type="match status" value="1"/>
</dbReference>
<dbReference type="EMBL" id="JASJOS010000005">
    <property type="protein sequence ID" value="MDJ1481554.1"/>
    <property type="molecule type" value="Genomic_DNA"/>
</dbReference>
<keyword evidence="6 7" id="KW-0998">Cell outer membrane</keyword>
<evidence type="ECO:0000256" key="1">
    <source>
        <dbReference type="ARBA" id="ARBA00004571"/>
    </source>
</evidence>
<keyword evidence="9" id="KW-0675">Receptor</keyword>
<reference evidence="9" key="1">
    <citation type="submission" date="2023-05" db="EMBL/GenBank/DDBJ databases">
        <authorList>
            <person name="Zhang X."/>
        </authorList>
    </citation>
    <scope>NUCLEOTIDE SEQUENCE</scope>
    <source>
        <strain evidence="9">YF14B1</strain>
    </source>
</reference>
<dbReference type="InterPro" id="IPR023996">
    <property type="entry name" value="TonB-dep_OMP_SusC/RagA"/>
</dbReference>
<dbReference type="Proteomes" id="UP001241110">
    <property type="component" value="Unassembled WGS sequence"/>
</dbReference>
<comment type="subcellular location">
    <subcellularLocation>
        <location evidence="1 7">Cell outer membrane</location>
        <topology evidence="1 7">Multi-pass membrane protein</topology>
    </subcellularLocation>
</comment>
<keyword evidence="2 7" id="KW-0813">Transport</keyword>
<dbReference type="NCBIfam" id="TIGR04056">
    <property type="entry name" value="OMP_RagA_SusC"/>
    <property type="match status" value="1"/>
</dbReference>
<dbReference type="InterPro" id="IPR008969">
    <property type="entry name" value="CarboxyPept-like_regulatory"/>
</dbReference>
<keyword evidence="5 7" id="KW-0472">Membrane</keyword>
<dbReference type="InterPro" id="IPR012910">
    <property type="entry name" value="Plug_dom"/>
</dbReference>
<evidence type="ECO:0000256" key="4">
    <source>
        <dbReference type="ARBA" id="ARBA00022692"/>
    </source>
</evidence>
<feature type="domain" description="TonB-dependent receptor plug" evidence="8">
    <location>
        <begin position="248"/>
        <end position="371"/>
    </location>
</feature>
<proteinExistence type="inferred from homology"/>
<dbReference type="GO" id="GO:0009279">
    <property type="term" value="C:cell outer membrane"/>
    <property type="evidence" value="ECO:0007669"/>
    <property type="project" value="UniProtKB-SubCell"/>
</dbReference>
<dbReference type="InterPro" id="IPR023997">
    <property type="entry name" value="TonB-dep_OMP_SusC/RagA_CS"/>
</dbReference>
<evidence type="ECO:0000256" key="2">
    <source>
        <dbReference type="ARBA" id="ARBA00022448"/>
    </source>
</evidence>
<dbReference type="RefSeq" id="WP_313979472.1">
    <property type="nucleotide sequence ID" value="NZ_JASJOS010000005.1"/>
</dbReference>
<dbReference type="InterPro" id="IPR036942">
    <property type="entry name" value="Beta-barrel_TonB_sf"/>
</dbReference>
<evidence type="ECO:0000256" key="6">
    <source>
        <dbReference type="ARBA" id="ARBA00023237"/>
    </source>
</evidence>
<evidence type="ECO:0000256" key="5">
    <source>
        <dbReference type="ARBA" id="ARBA00023136"/>
    </source>
</evidence>
<comment type="similarity">
    <text evidence="7">Belongs to the TonB-dependent receptor family.</text>
</comment>
<evidence type="ECO:0000313" key="9">
    <source>
        <dbReference type="EMBL" id="MDJ1481554.1"/>
    </source>
</evidence>
<keyword evidence="3 7" id="KW-1134">Transmembrane beta strand</keyword>
<comment type="caution">
    <text evidence="9">The sequence shown here is derived from an EMBL/GenBank/DDBJ whole genome shotgun (WGS) entry which is preliminary data.</text>
</comment>
<dbReference type="Gene3D" id="2.60.40.1120">
    <property type="entry name" value="Carboxypeptidase-like, regulatory domain"/>
    <property type="match status" value="1"/>
</dbReference>
<evidence type="ECO:0000313" key="10">
    <source>
        <dbReference type="Proteomes" id="UP001241110"/>
    </source>
</evidence>
<dbReference type="Gene3D" id="2.170.130.10">
    <property type="entry name" value="TonB-dependent receptor, plug domain"/>
    <property type="match status" value="1"/>
</dbReference>
<dbReference type="SUPFAM" id="SSF49464">
    <property type="entry name" value="Carboxypeptidase regulatory domain-like"/>
    <property type="match status" value="1"/>
</dbReference>
<gene>
    <name evidence="9" type="ORF">QNI16_13730</name>
</gene>
<dbReference type="Gene3D" id="2.40.170.20">
    <property type="entry name" value="TonB-dependent receptor, beta-barrel domain"/>
    <property type="match status" value="1"/>
</dbReference>
<evidence type="ECO:0000256" key="7">
    <source>
        <dbReference type="PROSITE-ProRule" id="PRU01360"/>
    </source>
</evidence>